<reference evidence="5" key="1">
    <citation type="submission" date="2021-02" db="EMBL/GenBank/DDBJ databases">
        <authorList>
            <person name="Han P."/>
        </authorList>
    </citation>
    <scope>NUCLEOTIDE SEQUENCE</scope>
    <source>
        <strain evidence="5">Candidatus Nitrosotenuis uzonensis 5A</strain>
    </source>
</reference>
<evidence type="ECO:0000256" key="3">
    <source>
        <dbReference type="ARBA" id="ARBA00022840"/>
    </source>
</evidence>
<protein>
    <recommendedName>
        <fullName evidence="4">Cdc6 AAA+ ATPase-type lid domain-containing protein</fullName>
    </recommendedName>
</protein>
<keyword evidence="2" id="KW-0547">Nucleotide-binding</keyword>
<dbReference type="Proteomes" id="UP000655759">
    <property type="component" value="Unassembled WGS sequence"/>
</dbReference>
<dbReference type="EMBL" id="CAJNAQ010000005">
    <property type="protein sequence ID" value="CAE6502200.1"/>
    <property type="molecule type" value="Genomic_DNA"/>
</dbReference>
<keyword evidence="3" id="KW-0067">ATP-binding</keyword>
<accession>A0A812EYC2</accession>
<feature type="domain" description="Cdc6 AAA+ ATPase-type lid" evidence="4">
    <location>
        <begin position="16"/>
        <end position="74"/>
    </location>
</feature>
<dbReference type="AlphaFoldDB" id="A0A812EYC2"/>
<comment type="caution">
    <text evidence="5">The sequence shown here is derived from an EMBL/GenBank/DDBJ whole genome shotgun (WGS) entry which is preliminary data.</text>
</comment>
<evidence type="ECO:0000259" key="4">
    <source>
        <dbReference type="Pfam" id="PF22703"/>
    </source>
</evidence>
<dbReference type="Pfam" id="PF22703">
    <property type="entry name" value="Cdc6_lid"/>
    <property type="match status" value="1"/>
</dbReference>
<proteinExistence type="predicted"/>
<evidence type="ECO:0000256" key="1">
    <source>
        <dbReference type="ARBA" id="ARBA00022705"/>
    </source>
</evidence>
<dbReference type="GO" id="GO:0006260">
    <property type="term" value="P:DNA replication"/>
    <property type="evidence" value="ECO:0007669"/>
    <property type="project" value="UniProtKB-KW"/>
</dbReference>
<dbReference type="InterPro" id="IPR055237">
    <property type="entry name" value="Cdc6_lid"/>
</dbReference>
<evidence type="ECO:0000313" key="6">
    <source>
        <dbReference type="Proteomes" id="UP000655759"/>
    </source>
</evidence>
<gene>
    <name evidence="5" type="ORF">NUZ5A_51250</name>
</gene>
<evidence type="ECO:0000313" key="5">
    <source>
        <dbReference type="EMBL" id="CAE6502200.1"/>
    </source>
</evidence>
<organism evidence="5 6">
    <name type="scientific">Candidatus Nitrosotenuis uzonensis</name>
    <dbReference type="NCBI Taxonomy" id="1407055"/>
    <lineage>
        <taxon>Archaea</taxon>
        <taxon>Nitrososphaerota</taxon>
        <taxon>Candidatus Nitrosotenuis</taxon>
    </lineage>
</organism>
<name>A0A812EYC2_9ARCH</name>
<dbReference type="GO" id="GO:0005524">
    <property type="term" value="F:ATP binding"/>
    <property type="evidence" value="ECO:0007669"/>
    <property type="project" value="UniProtKB-KW"/>
</dbReference>
<dbReference type="RefSeq" id="WP_420887605.1">
    <property type="nucleotide sequence ID" value="NZ_CAJNAQ010000005.1"/>
</dbReference>
<keyword evidence="1" id="KW-0235">DNA replication</keyword>
<dbReference type="Gene3D" id="1.10.8.60">
    <property type="match status" value="1"/>
</dbReference>
<sequence length="155" mass="17937">MKRYRGSAPHPSNCSTRASRGIRHDSLCTGLLPKIAAMCEGDARIALQTIKIAAINAELKSMDMITIEEVRTAARCTRKHRLSYLLGKLNGFQKTIFETLSENKKMHSPELYERCKWTGNQFLPKRTYRHYMRKMVNLGLVRTSSMKRWRVYEIA</sequence>
<evidence type="ECO:0000256" key="2">
    <source>
        <dbReference type="ARBA" id="ARBA00022741"/>
    </source>
</evidence>